<dbReference type="GO" id="GO:0016799">
    <property type="term" value="F:hydrolase activity, hydrolyzing N-glycosyl compounds"/>
    <property type="evidence" value="ECO:0007669"/>
    <property type="project" value="InterPro"/>
</dbReference>
<dbReference type="AlphaFoldDB" id="A0A7J7JZZ4"/>
<name>A0A7J7JZZ4_BUGNE</name>
<dbReference type="PANTHER" id="PTHR46190">
    <property type="entry name" value="SI:CH211-201H21.5-RELATED"/>
    <property type="match status" value="1"/>
</dbReference>
<evidence type="ECO:0000259" key="2">
    <source>
        <dbReference type="Pfam" id="PF01156"/>
    </source>
</evidence>
<dbReference type="Proteomes" id="UP000593567">
    <property type="component" value="Unassembled WGS sequence"/>
</dbReference>
<protein>
    <recommendedName>
        <fullName evidence="2">Inosine/uridine-preferring nucleoside hydrolase domain-containing protein</fullName>
    </recommendedName>
</protein>
<dbReference type="Gene3D" id="3.90.245.10">
    <property type="entry name" value="Ribonucleoside hydrolase-like"/>
    <property type="match status" value="1"/>
</dbReference>
<evidence type="ECO:0000256" key="1">
    <source>
        <dbReference type="ARBA" id="ARBA00009176"/>
    </source>
</evidence>
<feature type="domain" description="Inosine/uridine-preferring nucleoside hydrolase" evidence="2">
    <location>
        <begin position="19"/>
        <end position="174"/>
    </location>
</feature>
<comment type="caution">
    <text evidence="3">The sequence shown here is derived from an EMBL/GenBank/DDBJ whole genome shotgun (WGS) entry which is preliminary data.</text>
</comment>
<dbReference type="InterPro" id="IPR052775">
    <property type="entry name" value="IUN_hydrolase"/>
</dbReference>
<comment type="similarity">
    <text evidence="1">Belongs to the IUNH family.</text>
</comment>
<dbReference type="PANTHER" id="PTHR46190:SF1">
    <property type="entry name" value="SI:CH211-201H21.5"/>
    <property type="match status" value="1"/>
</dbReference>
<dbReference type="OrthoDB" id="432381at2759"/>
<dbReference type="InterPro" id="IPR036452">
    <property type="entry name" value="Ribo_hydro-like"/>
</dbReference>
<dbReference type="InterPro" id="IPR001910">
    <property type="entry name" value="Inosine/uridine_hydrolase_dom"/>
</dbReference>
<accession>A0A7J7JZZ4</accession>
<dbReference type="Pfam" id="PF01156">
    <property type="entry name" value="IU_nuc_hydro"/>
    <property type="match status" value="1"/>
</dbReference>
<evidence type="ECO:0000313" key="3">
    <source>
        <dbReference type="EMBL" id="KAF6031485.1"/>
    </source>
</evidence>
<reference evidence="3" key="1">
    <citation type="submission" date="2020-06" db="EMBL/GenBank/DDBJ databases">
        <title>Draft genome of Bugula neritina, a colonial animal packing powerful symbionts and potential medicines.</title>
        <authorList>
            <person name="Rayko M."/>
        </authorList>
    </citation>
    <scope>NUCLEOTIDE SEQUENCE [LARGE SCALE GENOMIC DNA]</scope>
    <source>
        <strain evidence="3">Kwan_BN1</strain>
    </source>
</reference>
<dbReference type="EMBL" id="VXIV02001597">
    <property type="protein sequence ID" value="KAF6031485.1"/>
    <property type="molecule type" value="Genomic_DNA"/>
</dbReference>
<keyword evidence="4" id="KW-1185">Reference proteome</keyword>
<sequence>MASSGDSSNKSAKEKLKFIIDCDCGVDDAVSILMMLQAKEICSEIDLLAITCIGGNCPVDVAVQNVLRTLKVSQQSVPVYRGCSKPLTVGSSLRASIHSNDGLGGVAHNFEPCPNSFQPDHAVTKLIQIVNEHPGEITMVTLGPLTNLAMAYRLDESFSSKLKKLVVMGGNTGVSNFCV</sequence>
<evidence type="ECO:0000313" key="4">
    <source>
        <dbReference type="Proteomes" id="UP000593567"/>
    </source>
</evidence>
<organism evidence="3 4">
    <name type="scientific">Bugula neritina</name>
    <name type="common">Brown bryozoan</name>
    <name type="synonym">Sertularia neritina</name>
    <dbReference type="NCBI Taxonomy" id="10212"/>
    <lineage>
        <taxon>Eukaryota</taxon>
        <taxon>Metazoa</taxon>
        <taxon>Spiralia</taxon>
        <taxon>Lophotrochozoa</taxon>
        <taxon>Bryozoa</taxon>
        <taxon>Gymnolaemata</taxon>
        <taxon>Cheilostomatida</taxon>
        <taxon>Flustrina</taxon>
        <taxon>Buguloidea</taxon>
        <taxon>Bugulidae</taxon>
        <taxon>Bugula</taxon>
    </lineage>
</organism>
<gene>
    <name evidence="3" type="ORF">EB796_010208</name>
</gene>
<dbReference type="SUPFAM" id="SSF53590">
    <property type="entry name" value="Nucleoside hydrolase"/>
    <property type="match status" value="1"/>
</dbReference>
<proteinExistence type="inferred from homology"/>